<evidence type="ECO:0000313" key="1">
    <source>
        <dbReference type="Proteomes" id="UP000887580"/>
    </source>
</evidence>
<reference evidence="2" key="1">
    <citation type="submission" date="2022-11" db="UniProtKB">
        <authorList>
            <consortium name="WormBaseParasite"/>
        </authorList>
    </citation>
    <scope>IDENTIFICATION</scope>
</reference>
<name>A0AC35EUK9_9BILA</name>
<proteinExistence type="predicted"/>
<protein>
    <submittedName>
        <fullName evidence="2">Uncharacterized protein</fullName>
    </submittedName>
</protein>
<sequence length="187" mass="20703">KNDEAALHCGNGFCGFRVDGDNMKIDLMDVHVLKMSLDNPCLPIRMEQTVTSYCGEYAASCKPFIVDKRITIIVVEDVSSTCPTYITNAKIYYPQTTTSTSLPSSKSSTQTATSEASNEWYIWVIIGVAFVLLIGIIIAIFVCWKKQICVFKKKTEAAKKRTTIMDTAESGGIVRKAEDIPEPKLES</sequence>
<evidence type="ECO:0000313" key="2">
    <source>
        <dbReference type="WBParaSite" id="PS1159_v2.g1014.t1"/>
    </source>
</evidence>
<accession>A0AC35EUK9</accession>
<organism evidence="1 2">
    <name type="scientific">Panagrolaimus sp. PS1159</name>
    <dbReference type="NCBI Taxonomy" id="55785"/>
    <lineage>
        <taxon>Eukaryota</taxon>
        <taxon>Metazoa</taxon>
        <taxon>Ecdysozoa</taxon>
        <taxon>Nematoda</taxon>
        <taxon>Chromadorea</taxon>
        <taxon>Rhabditida</taxon>
        <taxon>Tylenchina</taxon>
        <taxon>Panagrolaimomorpha</taxon>
        <taxon>Panagrolaimoidea</taxon>
        <taxon>Panagrolaimidae</taxon>
        <taxon>Panagrolaimus</taxon>
    </lineage>
</organism>
<dbReference type="Proteomes" id="UP000887580">
    <property type="component" value="Unplaced"/>
</dbReference>
<dbReference type="WBParaSite" id="PS1159_v2.g1014.t1">
    <property type="protein sequence ID" value="PS1159_v2.g1014.t1"/>
    <property type="gene ID" value="PS1159_v2.g1014"/>
</dbReference>